<organism evidence="8 9">
    <name type="scientific">Dispira parvispora</name>
    <dbReference type="NCBI Taxonomy" id="1520584"/>
    <lineage>
        <taxon>Eukaryota</taxon>
        <taxon>Fungi</taxon>
        <taxon>Fungi incertae sedis</taxon>
        <taxon>Zoopagomycota</taxon>
        <taxon>Kickxellomycotina</taxon>
        <taxon>Dimargaritomycetes</taxon>
        <taxon>Dimargaritales</taxon>
        <taxon>Dimargaritaceae</taxon>
        <taxon>Dispira</taxon>
    </lineage>
</organism>
<dbReference type="SUPFAM" id="SSF53474">
    <property type="entry name" value="alpha/beta-Hydrolases"/>
    <property type="match status" value="1"/>
</dbReference>
<dbReference type="PANTHER" id="PTHR14189">
    <property type="entry name" value="PROTEIN PHOSPHATASE METHYLESTERASE-1 RELATED"/>
    <property type="match status" value="1"/>
</dbReference>
<feature type="domain" description="AB hydrolase-1" evidence="7">
    <location>
        <begin position="70"/>
        <end position="251"/>
    </location>
</feature>
<dbReference type="Pfam" id="PF12697">
    <property type="entry name" value="Abhydrolase_6"/>
    <property type="match status" value="1"/>
</dbReference>
<evidence type="ECO:0000256" key="4">
    <source>
        <dbReference type="ARBA" id="ARBA00022487"/>
    </source>
</evidence>
<dbReference type="InterPro" id="IPR016812">
    <property type="entry name" value="PPase_methylesterase_euk"/>
</dbReference>
<keyword evidence="9" id="KW-1185">Reference proteome</keyword>
<dbReference type="Gene3D" id="3.40.50.1820">
    <property type="entry name" value="alpha/beta hydrolase"/>
    <property type="match status" value="1"/>
</dbReference>
<evidence type="ECO:0000259" key="7">
    <source>
        <dbReference type="Pfam" id="PF12697"/>
    </source>
</evidence>
<accession>A0A9W8AN06</accession>
<dbReference type="EC" id="3.1.1.89" evidence="2"/>
<sequence length="261" mass="28931">MNAEDLRKKLFKAMNAPAPSIDRLFTSTKSQRYEAESWEAYFEERRVIQPTGSTDQFVVYCSLRSKGPLFVFHHGAGHAALAFALVAQSIRERFPDEISLLAYDCRGHGGTCTAQEYDLSLDTLATDLGHVIAEIYQPESVPDTVLVGHSMGGAVVSHAAYHGMVTNLLGLVVIDIVEGNAMAALGKIKRFCDSRPQRFPTMSDAIQWFLESGSIVNPASAQVSVPPLLIQVPEEQTMQYTWRTKLEASEKYWPGKVEKFS</sequence>
<evidence type="ECO:0000256" key="3">
    <source>
        <dbReference type="ARBA" id="ARBA00020672"/>
    </source>
</evidence>
<dbReference type="Proteomes" id="UP001150925">
    <property type="component" value="Unassembled WGS sequence"/>
</dbReference>
<reference evidence="8" key="1">
    <citation type="submission" date="2022-07" db="EMBL/GenBank/DDBJ databases">
        <title>Phylogenomic reconstructions and comparative analyses of Kickxellomycotina fungi.</title>
        <authorList>
            <person name="Reynolds N.K."/>
            <person name="Stajich J.E."/>
            <person name="Barry K."/>
            <person name="Grigoriev I.V."/>
            <person name="Crous P."/>
            <person name="Smith M.E."/>
        </authorList>
    </citation>
    <scope>NUCLEOTIDE SEQUENCE</scope>
    <source>
        <strain evidence="8">RSA 1196</strain>
    </source>
</reference>
<dbReference type="EMBL" id="JANBPY010001286">
    <property type="protein sequence ID" value="KAJ1960700.1"/>
    <property type="molecule type" value="Genomic_DNA"/>
</dbReference>
<evidence type="ECO:0000256" key="1">
    <source>
        <dbReference type="ARBA" id="ARBA00008645"/>
    </source>
</evidence>
<evidence type="ECO:0000313" key="8">
    <source>
        <dbReference type="EMBL" id="KAJ1960700.1"/>
    </source>
</evidence>
<keyword evidence="5 8" id="KW-0378">Hydrolase</keyword>
<dbReference type="InterPro" id="IPR000073">
    <property type="entry name" value="AB_hydrolase_1"/>
</dbReference>
<evidence type="ECO:0000256" key="6">
    <source>
        <dbReference type="ARBA" id="ARBA00049203"/>
    </source>
</evidence>
<protein>
    <recommendedName>
        <fullName evidence="3">Protein phosphatase methylesterase 1</fullName>
        <ecNumber evidence="2">3.1.1.89</ecNumber>
    </recommendedName>
</protein>
<dbReference type="InterPro" id="IPR029058">
    <property type="entry name" value="AB_hydrolase_fold"/>
</dbReference>
<dbReference type="PANTHER" id="PTHR14189:SF0">
    <property type="entry name" value="PROTEIN PHOSPHATASE METHYLESTERASE 1"/>
    <property type="match status" value="1"/>
</dbReference>
<comment type="catalytic activity">
    <reaction evidence="6">
        <text>[phosphatase 2A protein]-C-terminal L-leucine methyl ester + H2O = [phosphatase 2A protein]-C-terminal L-leucine + methanol + H(+)</text>
        <dbReference type="Rhea" id="RHEA:48548"/>
        <dbReference type="Rhea" id="RHEA-COMP:12134"/>
        <dbReference type="Rhea" id="RHEA-COMP:12135"/>
        <dbReference type="ChEBI" id="CHEBI:15377"/>
        <dbReference type="ChEBI" id="CHEBI:15378"/>
        <dbReference type="ChEBI" id="CHEBI:17790"/>
        <dbReference type="ChEBI" id="CHEBI:90516"/>
        <dbReference type="ChEBI" id="CHEBI:90517"/>
        <dbReference type="EC" id="3.1.1.89"/>
    </reaction>
</comment>
<evidence type="ECO:0000256" key="2">
    <source>
        <dbReference type="ARBA" id="ARBA00013111"/>
    </source>
</evidence>
<gene>
    <name evidence="8" type="primary">PPE1_1</name>
    <name evidence="8" type="ORF">IWQ62_004128</name>
</gene>
<proteinExistence type="inferred from homology"/>
<keyword evidence="4" id="KW-0719">Serine esterase</keyword>
<evidence type="ECO:0000256" key="5">
    <source>
        <dbReference type="ARBA" id="ARBA00022801"/>
    </source>
</evidence>
<evidence type="ECO:0000313" key="9">
    <source>
        <dbReference type="Proteomes" id="UP001150925"/>
    </source>
</evidence>
<comment type="caution">
    <text evidence="8">The sequence shown here is derived from an EMBL/GenBank/DDBJ whole genome shotgun (WGS) entry which is preliminary data.</text>
</comment>
<dbReference type="AlphaFoldDB" id="A0A9W8AN06"/>
<dbReference type="GO" id="GO:0051723">
    <property type="term" value="F:protein methylesterase activity"/>
    <property type="evidence" value="ECO:0007669"/>
    <property type="project" value="UniProtKB-EC"/>
</dbReference>
<comment type="similarity">
    <text evidence="1">Belongs to the AB hydrolase superfamily.</text>
</comment>
<name>A0A9W8AN06_9FUNG</name>
<dbReference type="OrthoDB" id="194865at2759"/>